<protein>
    <recommendedName>
        <fullName evidence="3">histidine kinase</fullName>
        <ecNumber evidence="3">2.7.13.3</ecNumber>
    </recommendedName>
</protein>
<dbReference type="SUPFAM" id="SSF55781">
    <property type="entry name" value="GAF domain-like"/>
    <property type="match status" value="1"/>
</dbReference>
<gene>
    <name evidence="16" type="ORF">KL86SPO_31595</name>
</gene>
<dbReference type="CDD" id="cd00075">
    <property type="entry name" value="HATPase"/>
    <property type="match status" value="1"/>
</dbReference>
<dbReference type="InterPro" id="IPR038318">
    <property type="entry name" value="KdpD_sf"/>
</dbReference>
<dbReference type="GO" id="GO:0005524">
    <property type="term" value="F:ATP binding"/>
    <property type="evidence" value="ECO:0007669"/>
    <property type="project" value="UniProtKB-KW"/>
</dbReference>
<dbReference type="Pfam" id="PF13493">
    <property type="entry name" value="DUF4118"/>
    <property type="match status" value="1"/>
</dbReference>
<dbReference type="Pfam" id="PF00582">
    <property type="entry name" value="Usp"/>
    <property type="match status" value="1"/>
</dbReference>
<dbReference type="InterPro" id="IPR014729">
    <property type="entry name" value="Rossmann-like_a/b/a_fold"/>
</dbReference>
<dbReference type="InterPro" id="IPR003852">
    <property type="entry name" value="Sig_transdc_His_kinase_KdpD_N"/>
</dbReference>
<sequence>MKKEEERRPDPEELLQRIHKEHQGKLTIFLGAAAGVGKTYTMLEAAHDRLAEGVRVAIGWVETHGRAETEKLVIGLPRIAPTVLEYRGKKLTEMGIDAILEQKPELVLVDELAHTNVKGSRHVRRFQDVEELLNAGIDVYTTLNIQHIESLNDVVAQITGIIVRETVPDSFVEQADNIQLIDIPPEDLIKRLKDGKVYISGQAQQALKSFFRPGNINALRELALRFTASRVDQDMAEYMRKNHIDGPWPAAGRVMVCVSASPFSAQLIRAAQRLAKGLRADFLAVYVDTPSRRFPMGEKERDRVWRNLNLAEELGGKIVTVAGNDIVEEMMNVARNENVTAVVIGKPRHSRLREFWHGSLVDKLLRKSEDINVYVIQSKAEAETHSAISTARNDMPAIAWLPIAGGLVMTSVVTAISWVGREQLEQVNIALLYLLPILFTAVRWGRWPSYITALASVLAFDFLFTPPLLTFNVSDIRYLWSFTIFLVISFVVGGRTEMLKKEVRLTRQRETSVRTLYDFSSQIAAIIDVNQIAWTFVRHTGVALGRNTVLLLPGEQGSLKVEAQYEANIPEGRGGQAELPAAEHAVANWVWVNGQVAGRSTETLPGAEFLFVPLTVDRRTVGVFGIELGQQKMTQEERQLIYAWAGLAAIAVERGKLTEAARQAALLKESDQLRTALFNSVSHELRTPLAEISAAIATLLDSATQYSAEIRQELLETVKSSATRMERVVANLLNAARLESGMLQLKIDWCDVEDIVGTAIRRMGETTHNHILRTRIAPDLPLLRADCVLLEHVVVNLLDNAIKYSPPGTELTIAAEQSGSEIFVSVEDNGCGISLQDLARIFDKFYRASQQAVQVAGTGLGLSICKSIIEAHQGRIWAKNNPGGGAIFVFAVPVPANGSRSVIKESEWDDGKGTPDFGG</sequence>
<proteinExistence type="predicted"/>
<dbReference type="InterPro" id="IPR003594">
    <property type="entry name" value="HATPase_dom"/>
</dbReference>
<dbReference type="GO" id="GO:0000155">
    <property type="term" value="F:phosphorelay sensor kinase activity"/>
    <property type="evidence" value="ECO:0007669"/>
    <property type="project" value="InterPro"/>
</dbReference>
<keyword evidence="10 14" id="KW-1133">Transmembrane helix</keyword>
<feature type="transmembrane region" description="Helical" evidence="14">
    <location>
        <begin position="476"/>
        <end position="494"/>
    </location>
</feature>
<keyword evidence="6 14" id="KW-0812">Transmembrane</keyword>
<dbReference type="SUPFAM" id="SSF52402">
    <property type="entry name" value="Adenine nucleotide alpha hydrolases-like"/>
    <property type="match status" value="1"/>
</dbReference>
<dbReference type="SUPFAM" id="SSF52540">
    <property type="entry name" value="P-loop containing nucleoside triphosphate hydrolases"/>
    <property type="match status" value="1"/>
</dbReference>
<feature type="transmembrane region" description="Helical" evidence="14">
    <location>
        <begin position="398"/>
        <end position="420"/>
    </location>
</feature>
<evidence type="ECO:0000256" key="3">
    <source>
        <dbReference type="ARBA" id="ARBA00012438"/>
    </source>
</evidence>
<feature type="transmembrane region" description="Helical" evidence="14">
    <location>
        <begin position="426"/>
        <end position="444"/>
    </location>
</feature>
<evidence type="ECO:0000256" key="10">
    <source>
        <dbReference type="ARBA" id="ARBA00022989"/>
    </source>
</evidence>
<evidence type="ECO:0000256" key="6">
    <source>
        <dbReference type="ARBA" id="ARBA00022692"/>
    </source>
</evidence>
<dbReference type="SUPFAM" id="SSF47384">
    <property type="entry name" value="Homodimeric domain of signal transducing histidine kinase"/>
    <property type="match status" value="1"/>
</dbReference>
<dbReference type="Gene3D" id="3.40.50.620">
    <property type="entry name" value="HUPs"/>
    <property type="match status" value="1"/>
</dbReference>
<dbReference type="PRINTS" id="PR00344">
    <property type="entry name" value="BCTRLSENSOR"/>
</dbReference>
<evidence type="ECO:0000256" key="11">
    <source>
        <dbReference type="ARBA" id="ARBA00023012"/>
    </source>
</evidence>
<name>A0A212LV75_9FIRM</name>
<keyword evidence="5" id="KW-0808">Transferase</keyword>
<dbReference type="PANTHER" id="PTHR45569">
    <property type="entry name" value="SENSOR PROTEIN KDPD"/>
    <property type="match status" value="1"/>
</dbReference>
<dbReference type="Pfam" id="PF13492">
    <property type="entry name" value="GAF_3"/>
    <property type="match status" value="1"/>
</dbReference>
<dbReference type="EC" id="2.7.13.3" evidence="3"/>
<dbReference type="InterPro" id="IPR025201">
    <property type="entry name" value="KdpD_TM"/>
</dbReference>
<dbReference type="GO" id="GO:0005886">
    <property type="term" value="C:plasma membrane"/>
    <property type="evidence" value="ECO:0007669"/>
    <property type="project" value="TreeGrafter"/>
</dbReference>
<dbReference type="AlphaFoldDB" id="A0A212LV75"/>
<evidence type="ECO:0000256" key="14">
    <source>
        <dbReference type="SAM" id="Phobius"/>
    </source>
</evidence>
<evidence type="ECO:0000256" key="4">
    <source>
        <dbReference type="ARBA" id="ARBA00022553"/>
    </source>
</evidence>
<keyword evidence="11" id="KW-0902">Two-component regulatory system</keyword>
<keyword evidence="8 16" id="KW-0418">Kinase</keyword>
<dbReference type="PROSITE" id="PS50109">
    <property type="entry name" value="HIS_KIN"/>
    <property type="match status" value="1"/>
</dbReference>
<feature type="domain" description="Histidine kinase" evidence="15">
    <location>
        <begin position="680"/>
        <end position="896"/>
    </location>
</feature>
<evidence type="ECO:0000256" key="13">
    <source>
        <dbReference type="ARBA" id="ARBA00057300"/>
    </source>
</evidence>
<dbReference type="Pfam" id="PF02702">
    <property type="entry name" value="KdpD"/>
    <property type="match status" value="1"/>
</dbReference>
<dbReference type="Pfam" id="PF02518">
    <property type="entry name" value="HATPase_c"/>
    <property type="match status" value="1"/>
</dbReference>
<dbReference type="InterPro" id="IPR006016">
    <property type="entry name" value="UspA"/>
</dbReference>
<dbReference type="InterPro" id="IPR004358">
    <property type="entry name" value="Sig_transdc_His_kin-like_C"/>
</dbReference>
<dbReference type="SUPFAM" id="SSF55874">
    <property type="entry name" value="ATPase domain of HSP90 chaperone/DNA topoisomerase II/histidine kinase"/>
    <property type="match status" value="1"/>
</dbReference>
<organism evidence="16">
    <name type="scientific">uncultured Sporomusa sp</name>
    <dbReference type="NCBI Taxonomy" id="307249"/>
    <lineage>
        <taxon>Bacteria</taxon>
        <taxon>Bacillati</taxon>
        <taxon>Bacillota</taxon>
        <taxon>Negativicutes</taxon>
        <taxon>Selenomonadales</taxon>
        <taxon>Sporomusaceae</taxon>
        <taxon>Sporomusa</taxon>
        <taxon>environmental samples</taxon>
    </lineage>
</organism>
<dbReference type="SMART" id="SM00388">
    <property type="entry name" value="HisKA"/>
    <property type="match status" value="1"/>
</dbReference>
<evidence type="ECO:0000313" key="16">
    <source>
        <dbReference type="EMBL" id="SCM81416.1"/>
    </source>
</evidence>
<dbReference type="InterPro" id="IPR052023">
    <property type="entry name" value="Histidine_kinase_KdpD"/>
</dbReference>
<evidence type="ECO:0000256" key="8">
    <source>
        <dbReference type="ARBA" id="ARBA00022777"/>
    </source>
</evidence>
<comment type="catalytic activity">
    <reaction evidence="1">
        <text>ATP + protein L-histidine = ADP + protein N-phospho-L-histidine.</text>
        <dbReference type="EC" id="2.7.13.3"/>
    </reaction>
</comment>
<dbReference type="EMBL" id="FMJE01000003">
    <property type="protein sequence ID" value="SCM81416.1"/>
    <property type="molecule type" value="Genomic_DNA"/>
</dbReference>
<dbReference type="GO" id="GO:0005737">
    <property type="term" value="C:cytoplasm"/>
    <property type="evidence" value="ECO:0007669"/>
    <property type="project" value="UniProtKB-ARBA"/>
</dbReference>
<dbReference type="Gene3D" id="3.30.450.40">
    <property type="match status" value="1"/>
</dbReference>
<evidence type="ECO:0000256" key="9">
    <source>
        <dbReference type="ARBA" id="ARBA00022840"/>
    </source>
</evidence>
<feature type="transmembrane region" description="Helical" evidence="14">
    <location>
        <begin position="451"/>
        <end position="470"/>
    </location>
</feature>
<keyword evidence="4" id="KW-0597">Phosphoprotein</keyword>
<dbReference type="CDD" id="cd01987">
    <property type="entry name" value="USP_KdpD-like"/>
    <property type="match status" value="1"/>
</dbReference>
<dbReference type="InterPro" id="IPR027417">
    <property type="entry name" value="P-loop_NTPase"/>
</dbReference>
<evidence type="ECO:0000256" key="7">
    <source>
        <dbReference type="ARBA" id="ARBA00022741"/>
    </source>
</evidence>
<dbReference type="InterPro" id="IPR036890">
    <property type="entry name" value="HATPase_C_sf"/>
</dbReference>
<evidence type="ECO:0000259" key="15">
    <source>
        <dbReference type="PROSITE" id="PS50109"/>
    </source>
</evidence>
<dbReference type="Pfam" id="PF00512">
    <property type="entry name" value="HisKA"/>
    <property type="match status" value="1"/>
</dbReference>
<dbReference type="InterPro" id="IPR003018">
    <property type="entry name" value="GAF"/>
</dbReference>
<dbReference type="Gene3D" id="1.20.120.620">
    <property type="entry name" value="Backbone structure of the membrane domain of e. Coli histidine kinase receptor kdpd"/>
    <property type="match status" value="1"/>
</dbReference>
<dbReference type="FunFam" id="3.30.565.10:FF:000042">
    <property type="entry name" value="Two-component sensor histidine kinase KdpD"/>
    <property type="match status" value="1"/>
</dbReference>
<keyword evidence="9" id="KW-0067">ATP-binding</keyword>
<dbReference type="RefSeq" id="WP_288184451.1">
    <property type="nucleotide sequence ID" value="NZ_LT608335.1"/>
</dbReference>
<dbReference type="InterPro" id="IPR036097">
    <property type="entry name" value="HisK_dim/P_sf"/>
</dbReference>
<comment type="function">
    <text evidence="13">Member of the two-component regulatory system KdpD/KdpE involved in the regulation of the kdp operon. KdpD may function as a membrane-associated protein kinase that phosphorylates KdpE in response to environmental signals.</text>
</comment>
<dbReference type="GO" id="GO:0042802">
    <property type="term" value="F:identical protein binding"/>
    <property type="evidence" value="ECO:0007669"/>
    <property type="project" value="UniProtKB-ARBA"/>
</dbReference>
<dbReference type="InterPro" id="IPR003661">
    <property type="entry name" value="HisK_dim/P_dom"/>
</dbReference>
<evidence type="ECO:0000256" key="1">
    <source>
        <dbReference type="ARBA" id="ARBA00000085"/>
    </source>
</evidence>
<keyword evidence="12 14" id="KW-0472">Membrane</keyword>
<dbReference type="SMART" id="SM00387">
    <property type="entry name" value="HATPase_c"/>
    <property type="match status" value="1"/>
</dbReference>
<dbReference type="Gene3D" id="3.40.50.300">
    <property type="entry name" value="P-loop containing nucleotide triphosphate hydrolases"/>
    <property type="match status" value="1"/>
</dbReference>
<dbReference type="PANTHER" id="PTHR45569:SF1">
    <property type="entry name" value="SENSOR PROTEIN KDPD"/>
    <property type="match status" value="1"/>
</dbReference>
<dbReference type="FunFam" id="3.40.50.300:FF:000483">
    <property type="entry name" value="Sensor histidine kinase KdpD"/>
    <property type="match status" value="1"/>
</dbReference>
<dbReference type="Gene3D" id="1.10.287.130">
    <property type="match status" value="1"/>
</dbReference>
<comment type="subcellular location">
    <subcellularLocation>
        <location evidence="2">Membrane</location>
        <topology evidence="2">Multi-pass membrane protein</topology>
    </subcellularLocation>
</comment>
<keyword evidence="7" id="KW-0547">Nucleotide-binding</keyword>
<dbReference type="InterPro" id="IPR005467">
    <property type="entry name" value="His_kinase_dom"/>
</dbReference>
<accession>A0A212LV75</accession>
<dbReference type="InterPro" id="IPR029016">
    <property type="entry name" value="GAF-like_dom_sf"/>
</dbReference>
<evidence type="ECO:0000256" key="5">
    <source>
        <dbReference type="ARBA" id="ARBA00022679"/>
    </source>
</evidence>
<reference evidence="16" key="1">
    <citation type="submission" date="2016-08" db="EMBL/GenBank/DDBJ databases">
        <authorList>
            <person name="Seilhamer J.J."/>
        </authorList>
    </citation>
    <scope>NUCLEOTIDE SEQUENCE</scope>
    <source>
        <strain evidence="16">86</strain>
    </source>
</reference>
<evidence type="ECO:0000256" key="2">
    <source>
        <dbReference type="ARBA" id="ARBA00004141"/>
    </source>
</evidence>
<dbReference type="Gene3D" id="3.30.565.10">
    <property type="entry name" value="Histidine kinase-like ATPase, C-terminal domain"/>
    <property type="match status" value="1"/>
</dbReference>
<evidence type="ECO:0000256" key="12">
    <source>
        <dbReference type="ARBA" id="ARBA00023136"/>
    </source>
</evidence>
<dbReference type="CDD" id="cd00082">
    <property type="entry name" value="HisKA"/>
    <property type="match status" value="1"/>
</dbReference>